<feature type="compositionally biased region" description="Basic and acidic residues" evidence="1">
    <location>
        <begin position="145"/>
        <end position="158"/>
    </location>
</feature>
<feature type="compositionally biased region" description="Basic and acidic residues" evidence="1">
    <location>
        <begin position="355"/>
        <end position="368"/>
    </location>
</feature>
<evidence type="ECO:0000259" key="2">
    <source>
        <dbReference type="Pfam" id="PF22910"/>
    </source>
</evidence>
<protein>
    <recommendedName>
        <fullName evidence="2">Enhanced disease resistance 4-like N-terminal domain-containing protein</fullName>
    </recommendedName>
</protein>
<feature type="compositionally biased region" description="Polar residues" evidence="1">
    <location>
        <begin position="242"/>
        <end position="253"/>
    </location>
</feature>
<feature type="compositionally biased region" description="Basic and acidic residues" evidence="1">
    <location>
        <begin position="280"/>
        <end position="290"/>
    </location>
</feature>
<evidence type="ECO:0000256" key="1">
    <source>
        <dbReference type="SAM" id="MobiDB-lite"/>
    </source>
</evidence>
<dbReference type="PANTHER" id="PTHR31105:SF42">
    <property type="entry name" value="OS02G0258300 PROTEIN"/>
    <property type="match status" value="1"/>
</dbReference>
<feature type="region of interest" description="Disordered" evidence="1">
    <location>
        <begin position="1189"/>
        <end position="1208"/>
    </location>
</feature>
<feature type="compositionally biased region" description="Polar residues" evidence="1">
    <location>
        <begin position="856"/>
        <end position="873"/>
    </location>
</feature>
<dbReference type="PANTHER" id="PTHR31105">
    <property type="entry name" value="EXTRA-LARGE G-PROTEIN-LIKE"/>
    <property type="match status" value="1"/>
</dbReference>
<dbReference type="EMBL" id="CM026423">
    <property type="protein sequence ID" value="KAG0582895.1"/>
    <property type="molecule type" value="Genomic_DNA"/>
</dbReference>
<feature type="compositionally biased region" description="Polar residues" evidence="1">
    <location>
        <begin position="472"/>
        <end position="481"/>
    </location>
</feature>
<feature type="compositionally biased region" description="Acidic residues" evidence="1">
    <location>
        <begin position="622"/>
        <end position="637"/>
    </location>
</feature>
<feature type="compositionally biased region" description="Basic and acidic residues" evidence="1">
    <location>
        <begin position="167"/>
        <end position="177"/>
    </location>
</feature>
<gene>
    <name evidence="3" type="ORF">KC19_3G094000</name>
</gene>
<dbReference type="InterPro" id="IPR040244">
    <property type="entry name" value="EDR4-like"/>
</dbReference>
<feature type="region of interest" description="Disordered" evidence="1">
    <location>
        <begin position="472"/>
        <end position="737"/>
    </location>
</feature>
<dbReference type="InterPro" id="IPR055126">
    <property type="entry name" value="EDR4-like_N"/>
</dbReference>
<sequence length="1208" mass="131284">MATMDRPSRIVRCPKCLALLQEPPPGTPLYKCGNCSTVLRAKHASADASRRSSARVQQQNRATPPGHADSIDSRRLPSKPMPPDHTSRQTALGDPDDQINRSGNSRPTPVDTGRKLPTQAHHSSFPSGPSPPLQVPHSSNTNDDNGLRPGRDHHRLSPRDSLAAHGSGDEDSRRGREGPTSMPQTKASSPAHIEEVQASNKLPNYVLHKLPSPPVDQIRNPAAKYDTTGGKEGIADMRTRNMPINASANTRQKSPPVDPAAEAPRYRRPPTDLPILGSTSREKERQWKSEDNDDQTPFSPTKALAALHLQNAGPLYKVKERQTPGLGLSSQGTFMRGRNKSQGDEYIGTRNPDSMFERNLDGRRRDAVEAGPSTGRSREEKLGVHRRQRSDGVAISGWSVGNDRNPALPAVARGSVEDDAKELSKFPKEPISRHPALENEKRILPLVEATADKMKSRDDPLSARVEVIQEQKSIARASSSDVARRLNEISSVSPPKANTPEPVLSPTSDSTSVRRRQQKEPDMKVRYKGKPVVDKGSFDDEEEPRSLSDNEEVSPSQSPQTTRKSLSPPRNMLSPPSFIPSKSAFGGVQPQLEQSSKAQTDSRQDLDAPSNLQNFPGLPDVLDYDTSDDSSNVDDADSSYQIVSKPHSEELKSPTFSRNGQGVQGDTIDGNNERSDDEAEQDPADRKSPNSRSKDQLEVIGSFGPVKSVASPHFSPHRSPDSIHGVSPSQAQVSDQRKQELQEDFTQESDTLELNSFSFGLGGDGRGSAYSLLKGQTQKVRLQINTPVPERIHVRCRHCSLQLEVPLNLPRSETGVQKLRCGSCWKISRFRLNHLLSPSRSPSPGGSDNSPESSFRLGSNSSDGTSGRYSGTRSNRETGSQDRVVLRTQSGANLPVPPSARHNPRAASGSKLANMVSGSSLPSETSKASTPNTSGDLGPVGSSSQGGKENLDILTSPSGQAEPPHASLSPALSSTSQDISTKDRQQKTSPDRKLLQSSSDSEEEKPTAQLKIGPTGFNPARMTAWSAPETPEFDDGHEFKGLKGFLKKSVKELTKGKKSTQYRRKVVVNGHAVPDDVVKRAEEFAGAIHPGTYWYDFRAGFWGVMGGPCLGMIPPFIEELNFPLARHCSHGKTGVLVNGRELHHKDLELLKKRGLPGTPGKAYNVDIDGRLTEETTGIELKGLGRLAPTLEQTGRGPGMWVPESQRGS</sequence>
<feature type="compositionally biased region" description="Low complexity" evidence="1">
    <location>
        <begin position="961"/>
        <end position="976"/>
    </location>
</feature>
<feature type="compositionally biased region" description="Basic and acidic residues" evidence="1">
    <location>
        <begin position="518"/>
        <end position="548"/>
    </location>
</feature>
<name>A0A8T0IIQ8_CERPU</name>
<feature type="region of interest" description="Disordered" evidence="1">
    <location>
        <begin position="41"/>
        <end position="439"/>
    </location>
</feature>
<dbReference type="Proteomes" id="UP000822688">
    <property type="component" value="Chromosome 3"/>
</dbReference>
<evidence type="ECO:0000313" key="3">
    <source>
        <dbReference type="EMBL" id="KAG0582895.1"/>
    </source>
</evidence>
<feature type="domain" description="Enhanced disease resistance 4-like N-terminal" evidence="2">
    <location>
        <begin position="9"/>
        <end position="41"/>
    </location>
</feature>
<feature type="compositionally biased region" description="Basic and acidic residues" evidence="1">
    <location>
        <begin position="683"/>
        <end position="697"/>
    </location>
</feature>
<feature type="compositionally biased region" description="Polar residues" evidence="1">
    <location>
        <begin position="553"/>
        <end position="565"/>
    </location>
</feature>
<organism evidence="3 4">
    <name type="scientific">Ceratodon purpureus</name>
    <name type="common">Fire moss</name>
    <name type="synonym">Dicranum purpureum</name>
    <dbReference type="NCBI Taxonomy" id="3225"/>
    <lineage>
        <taxon>Eukaryota</taxon>
        <taxon>Viridiplantae</taxon>
        <taxon>Streptophyta</taxon>
        <taxon>Embryophyta</taxon>
        <taxon>Bryophyta</taxon>
        <taxon>Bryophytina</taxon>
        <taxon>Bryopsida</taxon>
        <taxon>Dicranidae</taxon>
        <taxon>Pseudoditrichales</taxon>
        <taxon>Ditrichaceae</taxon>
        <taxon>Ceratodon</taxon>
    </lineage>
</organism>
<feature type="compositionally biased region" description="Polar residues" evidence="1">
    <location>
        <begin position="916"/>
        <end position="959"/>
    </location>
</feature>
<feature type="compositionally biased region" description="Low complexity" evidence="1">
    <location>
        <begin position="837"/>
        <end position="854"/>
    </location>
</feature>
<dbReference type="GO" id="GO:1900150">
    <property type="term" value="P:regulation of defense response to fungus"/>
    <property type="evidence" value="ECO:0007669"/>
    <property type="project" value="InterPro"/>
</dbReference>
<feature type="compositionally biased region" description="Basic and acidic residues" evidence="1">
    <location>
        <begin position="415"/>
        <end position="439"/>
    </location>
</feature>
<accession>A0A8T0IIQ8</accession>
<feature type="compositionally biased region" description="Basic and acidic residues" evidence="1">
    <location>
        <begin position="980"/>
        <end position="994"/>
    </location>
</feature>
<comment type="caution">
    <text evidence="3">The sequence shown here is derived from an EMBL/GenBank/DDBJ whole genome shotgun (WGS) entry which is preliminary data.</text>
</comment>
<proteinExistence type="predicted"/>
<reference evidence="3" key="1">
    <citation type="submission" date="2020-06" db="EMBL/GenBank/DDBJ databases">
        <title>WGS assembly of Ceratodon purpureus strain R40.</title>
        <authorList>
            <person name="Carey S.B."/>
            <person name="Jenkins J."/>
            <person name="Shu S."/>
            <person name="Lovell J.T."/>
            <person name="Sreedasyam A."/>
            <person name="Maumus F."/>
            <person name="Tiley G.P."/>
            <person name="Fernandez-Pozo N."/>
            <person name="Barry K."/>
            <person name="Chen C."/>
            <person name="Wang M."/>
            <person name="Lipzen A."/>
            <person name="Daum C."/>
            <person name="Saski C.A."/>
            <person name="Payton A.C."/>
            <person name="Mcbreen J.C."/>
            <person name="Conrad R.E."/>
            <person name="Kollar L.M."/>
            <person name="Olsson S."/>
            <person name="Huttunen S."/>
            <person name="Landis J.B."/>
            <person name="Wickett N.J."/>
            <person name="Johnson M.G."/>
            <person name="Rensing S.A."/>
            <person name="Grimwood J."/>
            <person name="Schmutz J."/>
            <person name="Mcdaniel S.F."/>
        </authorList>
    </citation>
    <scope>NUCLEOTIDE SEQUENCE</scope>
    <source>
        <strain evidence="3">R40</strain>
    </source>
</reference>
<evidence type="ECO:0000313" key="4">
    <source>
        <dbReference type="Proteomes" id="UP000822688"/>
    </source>
</evidence>
<dbReference type="Pfam" id="PF22910">
    <property type="entry name" value="EDR4-like_1st"/>
    <property type="match status" value="1"/>
</dbReference>
<dbReference type="AlphaFoldDB" id="A0A8T0IIQ8"/>
<keyword evidence="4" id="KW-1185">Reference proteome</keyword>
<feature type="region of interest" description="Disordered" evidence="1">
    <location>
        <begin position="836"/>
        <end position="1032"/>
    </location>
</feature>